<dbReference type="EMBL" id="BLXT01006573">
    <property type="protein sequence ID" value="GFO32221.1"/>
    <property type="molecule type" value="Genomic_DNA"/>
</dbReference>
<reference evidence="1 2" key="1">
    <citation type="journal article" date="2021" name="Elife">
        <title>Chloroplast acquisition without the gene transfer in kleptoplastic sea slugs, Plakobranchus ocellatus.</title>
        <authorList>
            <person name="Maeda T."/>
            <person name="Takahashi S."/>
            <person name="Yoshida T."/>
            <person name="Shimamura S."/>
            <person name="Takaki Y."/>
            <person name="Nagai Y."/>
            <person name="Toyoda A."/>
            <person name="Suzuki Y."/>
            <person name="Arimoto A."/>
            <person name="Ishii H."/>
            <person name="Satoh N."/>
            <person name="Nishiyama T."/>
            <person name="Hasebe M."/>
            <person name="Maruyama T."/>
            <person name="Minagawa J."/>
            <person name="Obokata J."/>
            <person name="Shigenobu S."/>
        </authorList>
    </citation>
    <scope>NUCLEOTIDE SEQUENCE [LARGE SCALE GENOMIC DNA]</scope>
</reference>
<organism evidence="1 2">
    <name type="scientific">Plakobranchus ocellatus</name>
    <dbReference type="NCBI Taxonomy" id="259542"/>
    <lineage>
        <taxon>Eukaryota</taxon>
        <taxon>Metazoa</taxon>
        <taxon>Spiralia</taxon>
        <taxon>Lophotrochozoa</taxon>
        <taxon>Mollusca</taxon>
        <taxon>Gastropoda</taxon>
        <taxon>Heterobranchia</taxon>
        <taxon>Euthyneura</taxon>
        <taxon>Panpulmonata</taxon>
        <taxon>Sacoglossa</taxon>
        <taxon>Placobranchoidea</taxon>
        <taxon>Plakobranchidae</taxon>
        <taxon>Plakobranchus</taxon>
    </lineage>
</organism>
<dbReference type="AlphaFoldDB" id="A0AAV4CKT2"/>
<protein>
    <submittedName>
        <fullName evidence="1">Uncharacterized protein</fullName>
    </submittedName>
</protein>
<sequence>MPLTKLCRELRPEVPMCPTPKSNLGQSRKDNSKRIQNICLLFDIENSPQRDDLRLSCSPSDHGAGAGTRPCDRRVSTDTRADAIHCVIDALL</sequence>
<keyword evidence="2" id="KW-1185">Reference proteome</keyword>
<accession>A0AAV4CKT2</accession>
<comment type="caution">
    <text evidence="1">The sequence shown here is derived from an EMBL/GenBank/DDBJ whole genome shotgun (WGS) entry which is preliminary data.</text>
</comment>
<evidence type="ECO:0000313" key="2">
    <source>
        <dbReference type="Proteomes" id="UP000735302"/>
    </source>
</evidence>
<evidence type="ECO:0000313" key="1">
    <source>
        <dbReference type="EMBL" id="GFO32221.1"/>
    </source>
</evidence>
<proteinExistence type="predicted"/>
<dbReference type="Proteomes" id="UP000735302">
    <property type="component" value="Unassembled WGS sequence"/>
</dbReference>
<gene>
    <name evidence="1" type="ORF">PoB_005872600</name>
</gene>
<name>A0AAV4CKT2_9GAST</name>